<gene>
    <name evidence="1" type="ORF">UV8b_07587</name>
</gene>
<evidence type="ECO:0000313" key="2">
    <source>
        <dbReference type="Proteomes" id="UP000027002"/>
    </source>
</evidence>
<proteinExistence type="predicted"/>
<dbReference type="KEGG" id="uvi:66068364"/>
<reference evidence="1" key="1">
    <citation type="submission" date="2020-03" db="EMBL/GenBank/DDBJ databases">
        <title>A mixture of massive structural variations and highly conserved coding sequences in Ustilaginoidea virens genome.</title>
        <authorList>
            <person name="Zhang K."/>
            <person name="Zhao Z."/>
            <person name="Zhang Z."/>
            <person name="Li Y."/>
            <person name="Hsiang T."/>
            <person name="Sun W."/>
        </authorList>
    </citation>
    <scope>NUCLEOTIDE SEQUENCE</scope>
    <source>
        <strain evidence="1">UV-8b</strain>
    </source>
</reference>
<dbReference type="GeneID" id="66068364"/>
<name>A0A8E5MKY6_USTVR</name>
<evidence type="ECO:0000313" key="1">
    <source>
        <dbReference type="EMBL" id="QUC23346.1"/>
    </source>
</evidence>
<dbReference type="Proteomes" id="UP000027002">
    <property type="component" value="Chromosome 6"/>
</dbReference>
<dbReference type="EMBL" id="CP072758">
    <property type="protein sequence ID" value="QUC23346.1"/>
    <property type="molecule type" value="Genomic_DNA"/>
</dbReference>
<accession>A0A8E5MKY6</accession>
<protein>
    <submittedName>
        <fullName evidence="1">Uncharacterized protein</fullName>
    </submittedName>
</protein>
<sequence>MAGNAGGSMPSEPKAASWKRLPLPMAMTALSMTLIRIALVLRWCCAGLKWWCGSVVRSRTSPPSLFIPRIHGILELSTKSHARQMQQLCSALSIWR</sequence>
<keyword evidence="2" id="KW-1185">Reference proteome</keyword>
<dbReference type="AlphaFoldDB" id="A0A8E5MKY6"/>
<organism evidence="1 2">
    <name type="scientific">Ustilaginoidea virens</name>
    <name type="common">Rice false smut fungus</name>
    <name type="synonym">Villosiclava virens</name>
    <dbReference type="NCBI Taxonomy" id="1159556"/>
    <lineage>
        <taxon>Eukaryota</taxon>
        <taxon>Fungi</taxon>
        <taxon>Dikarya</taxon>
        <taxon>Ascomycota</taxon>
        <taxon>Pezizomycotina</taxon>
        <taxon>Sordariomycetes</taxon>
        <taxon>Hypocreomycetidae</taxon>
        <taxon>Hypocreales</taxon>
        <taxon>Clavicipitaceae</taxon>
        <taxon>Ustilaginoidea</taxon>
    </lineage>
</organism>
<dbReference type="RefSeq" id="XP_043001019.1">
    <property type="nucleotide sequence ID" value="XM_043145084.1"/>
</dbReference>